<evidence type="ECO:0000256" key="1">
    <source>
        <dbReference type="SAM" id="SignalP"/>
    </source>
</evidence>
<sequence>MKYIACFLSLLLWVVSFQSCQDIAEGDAAITFHDELVTSFLEKNPEQYSDFLGLMHATGMADLLNAYGNYTCFIPTNAAMRDYYEKNEIASSADMTDEDKFEFVYNHIVSAKSPDDVYFSSRFPKDELPILSLSNRPVSIRSVVDSIRNKVQIFINESSPIIILDQKVHNGVIHTLGRVMTSSKIQLPGVIDNDPRFSLFSRALKETGLERELMVSQENEVYVANRKLVDPNGTGVVSKAGSQSNEIKPTPAICNIEFTALIESDETYQAALSAAGFTPDYEGLKQYAASIYGGLYPNDRGITDITNRNNSFNRFIAYHLLNMRISYGSFLGQRASGYTEGYVETAYSEYLEPLCQNTLMEVRPAAMNQKDIPVFNKRRGDKGVRIIASYCNKEAKNGLYHEIDRVLTYEGLSDELQVKRIRMDATTLLPEMTTNLLRGNTDKSGGQNRGWVIPQGFFQNLTYTEETQMQYWGKQASNVDWDELLFAGKYDFTLRLPPVPAGTYELRIGYTANTKRGVAQIFLDHKPCGIPLDLTVTADKPDIGWKSDASLKDPESIAENDKMMRNRGYMKGPGGADPNRSSTIRNNSSAVRKIIYTGYLDNKPHLLQIKSVEKDRSDREFMLDYIEFAPRAIWENEDTD</sequence>
<evidence type="ECO:0000259" key="2">
    <source>
        <dbReference type="PROSITE" id="PS50213"/>
    </source>
</evidence>
<reference evidence="4 5" key="1">
    <citation type="submission" date="2019-03" db="EMBL/GenBank/DDBJ databases">
        <title>Single cell metagenomics reveals metabolic interactions within the superorganism composed of flagellate Streblomastix strix and complex community of Bacteroidetes bacteria on its surface.</title>
        <authorList>
            <person name="Treitli S.C."/>
            <person name="Kolisko M."/>
            <person name="Husnik F."/>
            <person name="Keeling P."/>
            <person name="Hampl V."/>
        </authorList>
    </citation>
    <scope>NUCLEOTIDE SEQUENCE [LARGE SCALE GENOMIC DNA]</scope>
    <source>
        <strain evidence="4">St1</strain>
    </source>
</reference>
<dbReference type="Pfam" id="PF02469">
    <property type="entry name" value="Fasciclin"/>
    <property type="match status" value="1"/>
</dbReference>
<feature type="domain" description="FAS1" evidence="2">
    <location>
        <begin position="35"/>
        <end position="180"/>
    </location>
</feature>
<dbReference type="PANTHER" id="PTHR10900">
    <property type="entry name" value="PERIOSTIN-RELATED"/>
    <property type="match status" value="1"/>
</dbReference>
<gene>
    <name evidence="3" type="ORF">EZS26_000461</name>
    <name evidence="4" type="ORF">EZS26_000506</name>
</gene>
<evidence type="ECO:0000313" key="5">
    <source>
        <dbReference type="Proteomes" id="UP000324575"/>
    </source>
</evidence>
<dbReference type="Gene3D" id="2.30.180.10">
    <property type="entry name" value="FAS1 domain"/>
    <property type="match status" value="2"/>
</dbReference>
<organism evidence="4 5">
    <name type="scientific">Candidatus Ordinivivax streblomastigis</name>
    <dbReference type="NCBI Taxonomy" id="2540710"/>
    <lineage>
        <taxon>Bacteria</taxon>
        <taxon>Pseudomonadati</taxon>
        <taxon>Bacteroidota</taxon>
        <taxon>Bacteroidia</taxon>
        <taxon>Bacteroidales</taxon>
        <taxon>Candidatus Ordinivivax</taxon>
    </lineage>
</organism>
<feature type="chain" id="PRO_5033857744" description="FAS1 domain-containing protein" evidence="1">
    <location>
        <begin position="25"/>
        <end position="640"/>
    </location>
</feature>
<protein>
    <recommendedName>
        <fullName evidence="2">FAS1 domain-containing protein</fullName>
    </recommendedName>
</protein>
<dbReference type="PROSITE" id="PS50213">
    <property type="entry name" value="FAS1"/>
    <property type="match status" value="1"/>
</dbReference>
<name>A0A5M8P4V7_9BACT</name>
<evidence type="ECO:0000313" key="3">
    <source>
        <dbReference type="EMBL" id="KAA6303301.1"/>
    </source>
</evidence>
<dbReference type="Proteomes" id="UP000324575">
    <property type="component" value="Unassembled WGS sequence"/>
</dbReference>
<dbReference type="EMBL" id="SNRX01000002">
    <property type="protein sequence ID" value="KAA6303301.1"/>
    <property type="molecule type" value="Genomic_DNA"/>
</dbReference>
<dbReference type="PROSITE" id="PS51257">
    <property type="entry name" value="PROKAR_LIPOPROTEIN"/>
    <property type="match status" value="1"/>
</dbReference>
<accession>A0A5M8P4V7</accession>
<dbReference type="EMBL" id="SNRX01000002">
    <property type="protein sequence ID" value="KAA6303346.1"/>
    <property type="molecule type" value="Genomic_DNA"/>
</dbReference>
<evidence type="ECO:0000313" key="4">
    <source>
        <dbReference type="EMBL" id="KAA6303346.1"/>
    </source>
</evidence>
<comment type="caution">
    <text evidence="4">The sequence shown here is derived from an EMBL/GenBank/DDBJ whole genome shotgun (WGS) entry which is preliminary data.</text>
</comment>
<feature type="signal peptide" evidence="1">
    <location>
        <begin position="1"/>
        <end position="24"/>
    </location>
</feature>
<dbReference type="PANTHER" id="PTHR10900:SF77">
    <property type="entry name" value="FI19380P1"/>
    <property type="match status" value="1"/>
</dbReference>
<dbReference type="SUPFAM" id="SSF82153">
    <property type="entry name" value="FAS1 domain"/>
    <property type="match status" value="1"/>
</dbReference>
<proteinExistence type="predicted"/>
<keyword evidence="1" id="KW-0732">Signal</keyword>
<dbReference type="InterPro" id="IPR036378">
    <property type="entry name" value="FAS1_dom_sf"/>
</dbReference>
<dbReference type="InterPro" id="IPR050904">
    <property type="entry name" value="Adhesion/Biosynth-related"/>
</dbReference>
<dbReference type="InterPro" id="IPR000782">
    <property type="entry name" value="FAS1_domain"/>
</dbReference>
<dbReference type="AlphaFoldDB" id="A0A5M8P4V7"/>